<feature type="transmembrane region" description="Helical" evidence="8">
    <location>
        <begin position="36"/>
        <end position="57"/>
    </location>
</feature>
<keyword evidence="5 8" id="KW-0812">Transmembrane</keyword>
<feature type="transmembrane region" description="Helical" evidence="8">
    <location>
        <begin position="96"/>
        <end position="114"/>
    </location>
</feature>
<evidence type="ECO:0000256" key="2">
    <source>
        <dbReference type="ARBA" id="ARBA00010694"/>
    </source>
</evidence>
<dbReference type="EMBL" id="OU895877">
    <property type="protein sequence ID" value="CAG9801145.1"/>
    <property type="molecule type" value="Genomic_DNA"/>
</dbReference>
<dbReference type="GO" id="GO:0000139">
    <property type="term" value="C:Golgi membrane"/>
    <property type="evidence" value="ECO:0007669"/>
    <property type="project" value="TreeGrafter"/>
</dbReference>
<dbReference type="OrthoDB" id="999962at2759"/>
<feature type="transmembrane region" description="Helical" evidence="8">
    <location>
        <begin position="243"/>
        <end position="263"/>
    </location>
</feature>
<dbReference type="GO" id="GO:0005789">
    <property type="term" value="C:endoplasmic reticulum membrane"/>
    <property type="evidence" value="ECO:0007669"/>
    <property type="project" value="TreeGrafter"/>
</dbReference>
<keyword evidence="3" id="KW-0813">Transport</keyword>
<sequence>MNYKAAIAIAGVLLGCCLDALYLEFAVRYDSGSGNLITFLQFFFIALYGLIFTSKFFTVKPNIPMKDYVLLVTMFFLSSVLNNYALNFHISVPLQMIFRSGSLMANMILGIIILNKSYDFWKYVSVVLITLGIFVSTIASGSDVKKSQVQNAESDKNDSFFWWLFGVLLLSLALFISARMGIYQEVMYKKRGKHPNEALFYTHVLALPAFFLMGKNIWNHMIVAANSDAFIIAPLNISIRIQILYLVINFISHYFCVKCVYILTTECSSLTVTMVVTLRKFASLIFSIIYFQHPFTAIHWIGTVLIIIGTIMFTEIISKIFGSFKSSDLSQSNNDEEDIQTKTVDKETLYDKIVYKSTQTFKSITVPKPHVGYKLLRNSK</sequence>
<keyword evidence="10" id="KW-1185">Reference proteome</keyword>
<reference evidence="9" key="1">
    <citation type="submission" date="2022-01" db="EMBL/GenBank/DDBJ databases">
        <authorList>
            <person name="King R."/>
        </authorList>
    </citation>
    <scope>NUCLEOTIDE SEQUENCE</scope>
</reference>
<dbReference type="InterPro" id="IPR013657">
    <property type="entry name" value="SCL35B1-4/HUT1"/>
</dbReference>
<evidence type="ECO:0000256" key="3">
    <source>
        <dbReference type="ARBA" id="ARBA00022448"/>
    </source>
</evidence>
<dbReference type="PANTHER" id="PTHR10778:SF4">
    <property type="entry name" value="NUCLEOTIDE SUGAR TRANSPORTER SLC35B4"/>
    <property type="match status" value="1"/>
</dbReference>
<keyword evidence="4" id="KW-0762">Sugar transport</keyword>
<evidence type="ECO:0000256" key="8">
    <source>
        <dbReference type="SAM" id="Phobius"/>
    </source>
</evidence>
<dbReference type="GO" id="GO:0005464">
    <property type="term" value="F:UDP-xylose transmembrane transporter activity"/>
    <property type="evidence" value="ECO:0007669"/>
    <property type="project" value="TreeGrafter"/>
</dbReference>
<feature type="transmembrane region" description="Helical" evidence="8">
    <location>
        <begin position="69"/>
        <end position="90"/>
    </location>
</feature>
<dbReference type="Proteomes" id="UP001153620">
    <property type="component" value="Chromosome 1"/>
</dbReference>
<dbReference type="PANTHER" id="PTHR10778">
    <property type="entry name" value="SOLUTE CARRIER FAMILY 35 MEMBER B"/>
    <property type="match status" value="1"/>
</dbReference>
<evidence type="ECO:0008006" key="11">
    <source>
        <dbReference type="Google" id="ProtNLM"/>
    </source>
</evidence>
<name>A0A9N9RQ99_9DIPT</name>
<comment type="subcellular location">
    <subcellularLocation>
        <location evidence="1">Endomembrane system</location>
        <topology evidence="1">Multi-pass membrane protein</topology>
    </subcellularLocation>
</comment>
<proteinExistence type="inferred from homology"/>
<feature type="transmembrane region" description="Helical" evidence="8">
    <location>
        <begin position="121"/>
        <end position="140"/>
    </location>
</feature>
<organism evidence="9 10">
    <name type="scientific">Chironomus riparius</name>
    <dbReference type="NCBI Taxonomy" id="315576"/>
    <lineage>
        <taxon>Eukaryota</taxon>
        <taxon>Metazoa</taxon>
        <taxon>Ecdysozoa</taxon>
        <taxon>Arthropoda</taxon>
        <taxon>Hexapoda</taxon>
        <taxon>Insecta</taxon>
        <taxon>Pterygota</taxon>
        <taxon>Neoptera</taxon>
        <taxon>Endopterygota</taxon>
        <taxon>Diptera</taxon>
        <taxon>Nematocera</taxon>
        <taxon>Chironomoidea</taxon>
        <taxon>Chironomidae</taxon>
        <taxon>Chironominae</taxon>
        <taxon>Chironomus</taxon>
    </lineage>
</organism>
<dbReference type="PROSITE" id="PS51257">
    <property type="entry name" value="PROKAR_LIPOPROTEIN"/>
    <property type="match status" value="1"/>
</dbReference>
<evidence type="ECO:0000256" key="6">
    <source>
        <dbReference type="ARBA" id="ARBA00022989"/>
    </source>
</evidence>
<keyword evidence="7 8" id="KW-0472">Membrane</keyword>
<feature type="transmembrane region" description="Helical" evidence="8">
    <location>
        <begin position="270"/>
        <end position="291"/>
    </location>
</feature>
<evidence type="ECO:0000256" key="7">
    <source>
        <dbReference type="ARBA" id="ARBA00023136"/>
    </source>
</evidence>
<comment type="similarity">
    <text evidence="2">Belongs to the nucleotide-sugar transporter family. SLC35B subfamily.</text>
</comment>
<feature type="transmembrane region" description="Helical" evidence="8">
    <location>
        <begin position="297"/>
        <end position="317"/>
    </location>
</feature>
<evidence type="ECO:0000256" key="4">
    <source>
        <dbReference type="ARBA" id="ARBA00022597"/>
    </source>
</evidence>
<keyword evidence="6 8" id="KW-1133">Transmembrane helix</keyword>
<protein>
    <recommendedName>
        <fullName evidence="11">UDP-xylose and UDP-N-acetylglucosamine transporter</fullName>
    </recommendedName>
</protein>
<feature type="transmembrane region" description="Helical" evidence="8">
    <location>
        <begin position="160"/>
        <end position="178"/>
    </location>
</feature>
<evidence type="ECO:0000313" key="10">
    <source>
        <dbReference type="Proteomes" id="UP001153620"/>
    </source>
</evidence>
<evidence type="ECO:0000313" key="9">
    <source>
        <dbReference type="EMBL" id="CAG9801145.1"/>
    </source>
</evidence>
<evidence type="ECO:0000256" key="5">
    <source>
        <dbReference type="ARBA" id="ARBA00022692"/>
    </source>
</evidence>
<reference evidence="9" key="2">
    <citation type="submission" date="2022-10" db="EMBL/GenBank/DDBJ databases">
        <authorList>
            <consortium name="ENA_rothamsted_submissions"/>
            <consortium name="culmorum"/>
            <person name="King R."/>
        </authorList>
    </citation>
    <scope>NUCLEOTIDE SEQUENCE</scope>
</reference>
<accession>A0A9N9RQ99</accession>
<dbReference type="GO" id="GO:0005462">
    <property type="term" value="F:UDP-N-acetylglucosamine transmembrane transporter activity"/>
    <property type="evidence" value="ECO:0007669"/>
    <property type="project" value="TreeGrafter"/>
</dbReference>
<dbReference type="AlphaFoldDB" id="A0A9N9RQ99"/>
<gene>
    <name evidence="9" type="ORF">CHIRRI_LOCUS4080</name>
</gene>
<evidence type="ECO:0000256" key="1">
    <source>
        <dbReference type="ARBA" id="ARBA00004127"/>
    </source>
</evidence>
<dbReference type="Pfam" id="PF08449">
    <property type="entry name" value="UAA"/>
    <property type="match status" value="1"/>
</dbReference>
<feature type="transmembrane region" description="Helical" evidence="8">
    <location>
        <begin position="198"/>
        <end position="218"/>
    </location>
</feature>